<dbReference type="Proteomes" id="UP000214646">
    <property type="component" value="Unassembled WGS sequence"/>
</dbReference>
<protein>
    <submittedName>
        <fullName evidence="1">Uncharacterized protein</fullName>
    </submittedName>
</protein>
<evidence type="ECO:0000313" key="1">
    <source>
        <dbReference type="EMBL" id="OWK38959.1"/>
    </source>
</evidence>
<name>A0A225DP32_9BACT</name>
<organism evidence="1 2">
    <name type="scientific">Fimbriiglobus ruber</name>
    <dbReference type="NCBI Taxonomy" id="1908690"/>
    <lineage>
        <taxon>Bacteria</taxon>
        <taxon>Pseudomonadati</taxon>
        <taxon>Planctomycetota</taxon>
        <taxon>Planctomycetia</taxon>
        <taxon>Gemmatales</taxon>
        <taxon>Gemmataceae</taxon>
        <taxon>Fimbriiglobus</taxon>
    </lineage>
</organism>
<evidence type="ECO:0000313" key="2">
    <source>
        <dbReference type="Proteomes" id="UP000214646"/>
    </source>
</evidence>
<reference evidence="2" key="1">
    <citation type="submission" date="2017-06" db="EMBL/GenBank/DDBJ databases">
        <title>Genome analysis of Fimbriiglobus ruber SP5, the first member of the order Planctomycetales with confirmed chitinolytic capability.</title>
        <authorList>
            <person name="Ravin N.V."/>
            <person name="Rakitin A.L."/>
            <person name="Ivanova A.A."/>
            <person name="Beletsky A.V."/>
            <person name="Kulichevskaya I.S."/>
            <person name="Mardanov A.V."/>
            <person name="Dedysh S.N."/>
        </authorList>
    </citation>
    <scope>NUCLEOTIDE SEQUENCE [LARGE SCALE GENOMIC DNA]</scope>
    <source>
        <strain evidence="2">SP5</strain>
    </source>
</reference>
<accession>A0A225DP32</accession>
<keyword evidence="2" id="KW-1185">Reference proteome</keyword>
<comment type="caution">
    <text evidence="1">The sequence shown here is derived from an EMBL/GenBank/DDBJ whole genome shotgun (WGS) entry which is preliminary data.</text>
</comment>
<sequence length="126" mass="14542">MAEHLKKDAGDFELRSLVGFDRLYNLNVEVLKDECGLLYPVADFLATNDVNLRYFRADKDDLGGLDGLPEVQVFAQLEVPPSMTEQQLRDGLELRCPAWSRVTLREVWKRSSGDHREENRFVVKMK</sequence>
<dbReference type="AlphaFoldDB" id="A0A225DP32"/>
<gene>
    <name evidence="1" type="ORF">FRUB_06335</name>
</gene>
<proteinExistence type="predicted"/>
<dbReference type="EMBL" id="NIDE01000012">
    <property type="protein sequence ID" value="OWK38959.1"/>
    <property type="molecule type" value="Genomic_DNA"/>
</dbReference>